<evidence type="ECO:0000313" key="3">
    <source>
        <dbReference type="EMBL" id="KAK2068242.1"/>
    </source>
</evidence>
<gene>
    <name evidence="3" type="ORF">P8C59_002894</name>
</gene>
<keyword evidence="4" id="KW-1185">Reference proteome</keyword>
<keyword evidence="1" id="KW-0175">Coiled coil</keyword>
<feature type="coiled-coil region" evidence="1">
    <location>
        <begin position="161"/>
        <end position="192"/>
    </location>
</feature>
<dbReference type="Proteomes" id="UP001217918">
    <property type="component" value="Unassembled WGS sequence"/>
</dbReference>
<evidence type="ECO:0000256" key="1">
    <source>
        <dbReference type="SAM" id="Coils"/>
    </source>
</evidence>
<accession>A0AAD9I0Q8</accession>
<protein>
    <submittedName>
        <fullName evidence="3">Uncharacterized protein</fullName>
    </submittedName>
</protein>
<feature type="compositionally biased region" description="Polar residues" evidence="2">
    <location>
        <begin position="212"/>
        <end position="229"/>
    </location>
</feature>
<evidence type="ECO:0000256" key="2">
    <source>
        <dbReference type="SAM" id="MobiDB-lite"/>
    </source>
</evidence>
<evidence type="ECO:0000313" key="4">
    <source>
        <dbReference type="Proteomes" id="UP001217918"/>
    </source>
</evidence>
<comment type="caution">
    <text evidence="3">The sequence shown here is derived from an EMBL/GenBank/DDBJ whole genome shotgun (WGS) entry which is preliminary data.</text>
</comment>
<name>A0AAD9I0Q8_9PEZI</name>
<dbReference type="AlphaFoldDB" id="A0AAD9I0Q8"/>
<feature type="region of interest" description="Disordered" evidence="2">
    <location>
        <begin position="212"/>
        <end position="234"/>
    </location>
</feature>
<sequence>MAEMDGGPSLSARTTTFQRMLELEKRYKLDRLQTSQLLNAAPATPFLVDNQDRHSLQSRRADSLQTQRQYNDAMVKAVRRSLVPPSLSITIPQRQSDRPRDFDRKQDISAVTEQGSLDQVPVVESLHKQVKFLAPNDEDEDVSDQSSICQSPSWEGYNVKKKEKKLEAERKRRDKEIAVREAKEAKKKLAARLSKTPPSVRRASTALALTITERSSSDPTLPNTSSTTAVPRVAAPVSILKQRAPRSPSPPELSAAASASRVPVLSALPKHMQLQAGMAARPAALTEAHCGVGAPMTKVLVECCSCRFYHDMPSKVYECMLNPDAVVQDHSLGISGAITTRVRCPWCQHEMSTQCCAGYAAVVYLEQKLH</sequence>
<proteinExistence type="predicted"/>
<organism evidence="3 4">
    <name type="scientific">Phyllachora maydis</name>
    <dbReference type="NCBI Taxonomy" id="1825666"/>
    <lineage>
        <taxon>Eukaryota</taxon>
        <taxon>Fungi</taxon>
        <taxon>Dikarya</taxon>
        <taxon>Ascomycota</taxon>
        <taxon>Pezizomycotina</taxon>
        <taxon>Sordariomycetes</taxon>
        <taxon>Sordariomycetidae</taxon>
        <taxon>Phyllachorales</taxon>
        <taxon>Phyllachoraceae</taxon>
        <taxon>Phyllachora</taxon>
    </lineage>
</organism>
<reference evidence="3" key="1">
    <citation type="journal article" date="2023" name="Mol. Plant Microbe Interact.">
        <title>Elucidating the Obligate Nature and Biological Capacity of an Invasive Fungal Corn Pathogen.</title>
        <authorList>
            <person name="MacCready J.S."/>
            <person name="Roggenkamp E.M."/>
            <person name="Gdanetz K."/>
            <person name="Chilvers M.I."/>
        </authorList>
    </citation>
    <scope>NUCLEOTIDE SEQUENCE</scope>
    <source>
        <strain evidence="3">PM02</strain>
    </source>
</reference>
<dbReference type="EMBL" id="JAQQPM010000002">
    <property type="protein sequence ID" value="KAK2068242.1"/>
    <property type="molecule type" value="Genomic_DNA"/>
</dbReference>